<dbReference type="SMART" id="SM00666">
    <property type="entry name" value="PB1"/>
    <property type="match status" value="1"/>
</dbReference>
<dbReference type="Gramene" id="Zm00001eb085450_T001">
    <property type="protein sequence ID" value="Zm00001eb085450_P001"/>
    <property type="gene ID" value="Zm00001eb085450"/>
</dbReference>
<dbReference type="Gene3D" id="3.10.20.90">
    <property type="entry name" value="Phosphatidylinositol 3-kinase Catalytic Subunit, Chain A, domain 1"/>
    <property type="match status" value="1"/>
</dbReference>
<keyword evidence="4" id="KW-1185">Reference proteome</keyword>
<dbReference type="Proteomes" id="UP000007305">
    <property type="component" value="Chromosome 2"/>
</dbReference>
<organism evidence="3 4">
    <name type="scientific">Zea mays</name>
    <name type="common">Maize</name>
    <dbReference type="NCBI Taxonomy" id="4577"/>
    <lineage>
        <taxon>Eukaryota</taxon>
        <taxon>Viridiplantae</taxon>
        <taxon>Streptophyta</taxon>
        <taxon>Embryophyta</taxon>
        <taxon>Tracheophyta</taxon>
        <taxon>Spermatophyta</taxon>
        <taxon>Magnoliopsida</taxon>
        <taxon>Liliopsida</taxon>
        <taxon>Poales</taxon>
        <taxon>Poaceae</taxon>
        <taxon>PACMAD clade</taxon>
        <taxon>Panicoideae</taxon>
        <taxon>Andropogonodae</taxon>
        <taxon>Andropogoneae</taxon>
        <taxon>Tripsacinae</taxon>
        <taxon>Zea</taxon>
    </lineage>
</organism>
<protein>
    <recommendedName>
        <fullName evidence="2">PB1 domain-containing protein</fullName>
    </recommendedName>
</protein>
<sequence>MEPDPWSGGQRANAKLAALGKRQTMGRVRGSALMAPGQSGGRPPAWSRGRNKQEAVEKWIAVQATERKATKRSSALLVLAGPRWMGARRRGRLRLMCNFGGRITPRPTDKSLCYLGGETRIVAVDRHASLADVHARLSRSLLGGHPFMLKYQLPNEDLDSLISVSTDEDLDNLVDEYDRIAVTSSGSGSSRTSRIHSSGWTPGSR</sequence>
<reference evidence="3" key="2">
    <citation type="submission" date="2019-07" db="EMBL/GenBank/DDBJ databases">
        <authorList>
            <person name="Seetharam A."/>
            <person name="Woodhouse M."/>
            <person name="Cannon E."/>
        </authorList>
    </citation>
    <scope>NUCLEOTIDE SEQUENCE [LARGE SCALE GENOMIC DNA]</scope>
    <source>
        <strain evidence="3">cv. B73</strain>
    </source>
</reference>
<dbReference type="PANTHER" id="PTHR31066">
    <property type="entry name" value="OS05G0427100 PROTEIN-RELATED"/>
    <property type="match status" value="1"/>
</dbReference>
<dbReference type="InParanoid" id="A0A804MHC5"/>
<accession>A0A804MHC5</accession>
<feature type="region of interest" description="Disordered" evidence="1">
    <location>
        <begin position="183"/>
        <end position="205"/>
    </location>
</feature>
<dbReference type="InterPro" id="IPR000270">
    <property type="entry name" value="PB1_dom"/>
</dbReference>
<reference evidence="3" key="3">
    <citation type="submission" date="2021-05" db="UniProtKB">
        <authorList>
            <consortium name="EnsemblPlants"/>
        </authorList>
    </citation>
    <scope>IDENTIFICATION</scope>
    <source>
        <strain evidence="3">cv. B73</strain>
    </source>
</reference>
<dbReference type="EnsemblPlants" id="Zm00001eb085450_T001">
    <property type="protein sequence ID" value="Zm00001eb085450_P001"/>
    <property type="gene ID" value="Zm00001eb085450"/>
</dbReference>
<evidence type="ECO:0000259" key="2">
    <source>
        <dbReference type="SMART" id="SM00666"/>
    </source>
</evidence>
<dbReference type="SUPFAM" id="SSF54277">
    <property type="entry name" value="CAD &amp; PB1 domains"/>
    <property type="match status" value="1"/>
</dbReference>
<feature type="compositionally biased region" description="Low complexity" evidence="1">
    <location>
        <begin position="183"/>
        <end position="199"/>
    </location>
</feature>
<reference evidence="4" key="1">
    <citation type="submission" date="2015-12" db="EMBL/GenBank/DDBJ databases">
        <title>Update maize B73 reference genome by single molecule sequencing technologies.</title>
        <authorList>
            <consortium name="Maize Genome Sequencing Project"/>
            <person name="Ware D."/>
        </authorList>
    </citation>
    <scope>NUCLEOTIDE SEQUENCE [LARGE SCALE GENOMIC DNA]</scope>
    <source>
        <strain evidence="4">cv. B73</strain>
    </source>
</reference>
<dbReference type="Pfam" id="PF00564">
    <property type="entry name" value="PB1"/>
    <property type="match status" value="1"/>
</dbReference>
<dbReference type="AlphaFoldDB" id="A0A804MHC5"/>
<feature type="region of interest" description="Disordered" evidence="1">
    <location>
        <begin position="33"/>
        <end position="52"/>
    </location>
</feature>
<name>A0A804MHC5_MAIZE</name>
<evidence type="ECO:0000313" key="3">
    <source>
        <dbReference type="EnsemblPlants" id="Zm00001eb085450_P001"/>
    </source>
</evidence>
<feature type="domain" description="PB1" evidence="2">
    <location>
        <begin position="107"/>
        <end position="198"/>
    </location>
</feature>
<evidence type="ECO:0000313" key="4">
    <source>
        <dbReference type="Proteomes" id="UP000007305"/>
    </source>
</evidence>
<evidence type="ECO:0000256" key="1">
    <source>
        <dbReference type="SAM" id="MobiDB-lite"/>
    </source>
</evidence>
<dbReference type="PANTHER" id="PTHR31066:SF27">
    <property type="entry name" value="EXPRESSED PROTEIN"/>
    <property type="match status" value="1"/>
</dbReference>
<dbReference type="InterPro" id="IPR053198">
    <property type="entry name" value="Gynoecium_Dev_Regulator"/>
</dbReference>
<proteinExistence type="predicted"/>
<dbReference type="CDD" id="cd06410">
    <property type="entry name" value="PB1_UP2"/>
    <property type="match status" value="1"/>
</dbReference>